<evidence type="ECO:0000313" key="11">
    <source>
        <dbReference type="Proteomes" id="UP001220961"/>
    </source>
</evidence>
<dbReference type="EC" id="3.5.2.17" evidence="8"/>
<accession>A0AAF0E8F9</accession>
<feature type="binding site" evidence="7">
    <location>
        <position position="41"/>
    </location>
    <ligand>
        <name>substrate</name>
    </ligand>
</feature>
<evidence type="ECO:0000256" key="3">
    <source>
        <dbReference type="ARBA" id="ARBA00009850"/>
    </source>
</evidence>
<dbReference type="Pfam" id="PF00576">
    <property type="entry name" value="Transthyretin"/>
    <property type="match status" value="1"/>
</dbReference>
<evidence type="ECO:0000256" key="5">
    <source>
        <dbReference type="ARBA" id="ARBA00022631"/>
    </source>
</evidence>
<feature type="binding site" evidence="7">
    <location>
        <position position="105"/>
    </location>
    <ligand>
        <name>substrate</name>
    </ligand>
</feature>
<comment type="subunit">
    <text evidence="4 8">Homotetramer.</text>
</comment>
<sequence>MTISTHVLDTMQGKPADRLKFRLFTEAGQELASGATNSDGRTSDLASVQLDEGLYRMEFDTASYFRDQNIREYFYPKVEIYFQVTQASSHYHVPLILSPYGFSTYRGS</sequence>
<comment type="catalytic activity">
    <reaction evidence="1 8">
        <text>5-hydroxyisourate + H2O = 5-hydroxy-2-oxo-4-ureido-2,5-dihydro-1H-imidazole-5-carboxylate + H(+)</text>
        <dbReference type="Rhea" id="RHEA:23736"/>
        <dbReference type="ChEBI" id="CHEBI:15377"/>
        <dbReference type="ChEBI" id="CHEBI:15378"/>
        <dbReference type="ChEBI" id="CHEBI:18072"/>
        <dbReference type="ChEBI" id="CHEBI:58639"/>
        <dbReference type="EC" id="3.5.2.17"/>
    </reaction>
</comment>
<dbReference type="InterPro" id="IPR023416">
    <property type="entry name" value="Transthyretin/HIU_hydrolase_d"/>
</dbReference>
<evidence type="ECO:0000259" key="9">
    <source>
        <dbReference type="SMART" id="SM00095"/>
    </source>
</evidence>
<feature type="domain" description="Transthyretin/hydroxyisourate hydrolase" evidence="9">
    <location>
        <begin position="1"/>
        <end position="107"/>
    </location>
</feature>
<dbReference type="PROSITE" id="PS00769">
    <property type="entry name" value="TRANSTHYRETIN_2"/>
    <property type="match status" value="1"/>
</dbReference>
<keyword evidence="5 8" id="KW-0659">Purine metabolism</keyword>
<dbReference type="InterPro" id="IPR014306">
    <property type="entry name" value="Hydroxyisourate_hydrolase"/>
</dbReference>
<reference evidence="10" key="1">
    <citation type="submission" date="2023-03" db="EMBL/GenBank/DDBJ databases">
        <title>Mating type loci evolution in Malassezia.</title>
        <authorList>
            <person name="Coelho M.A."/>
        </authorList>
    </citation>
    <scope>NUCLEOTIDE SEQUENCE</scope>
    <source>
        <strain evidence="10">CBS 10434</strain>
    </source>
</reference>
<name>A0AAF0E8F9_9BASI</name>
<evidence type="ECO:0000256" key="1">
    <source>
        <dbReference type="ARBA" id="ARBA00001043"/>
    </source>
</evidence>
<protein>
    <recommendedName>
        <fullName evidence="8">5-hydroxyisourate hydrolase</fullName>
        <shortName evidence="8">HIU hydrolase</shortName>
        <shortName evidence="8">HIUHase</shortName>
        <ecNumber evidence="8">3.5.2.17</ecNumber>
    </recommendedName>
</protein>
<gene>
    <name evidence="10" type="ORF">MCAP1_002475</name>
</gene>
<keyword evidence="6 8" id="KW-0378">Hydrolase</keyword>
<dbReference type="InterPro" id="IPR036817">
    <property type="entry name" value="Transthyretin/HIU_hydrolase_sf"/>
</dbReference>
<evidence type="ECO:0000256" key="4">
    <source>
        <dbReference type="ARBA" id="ARBA00011881"/>
    </source>
</evidence>
<evidence type="ECO:0000256" key="8">
    <source>
        <dbReference type="RuleBase" id="RU361270"/>
    </source>
</evidence>
<dbReference type="EMBL" id="CP119912">
    <property type="protein sequence ID" value="WFD20231.1"/>
    <property type="molecule type" value="Genomic_DNA"/>
</dbReference>
<evidence type="ECO:0000256" key="7">
    <source>
        <dbReference type="PIRSR" id="PIRSR600895-51"/>
    </source>
</evidence>
<organism evidence="10 11">
    <name type="scientific">Malassezia caprae</name>
    <dbReference type="NCBI Taxonomy" id="1381934"/>
    <lineage>
        <taxon>Eukaryota</taxon>
        <taxon>Fungi</taxon>
        <taxon>Dikarya</taxon>
        <taxon>Basidiomycota</taxon>
        <taxon>Ustilaginomycotina</taxon>
        <taxon>Malasseziomycetes</taxon>
        <taxon>Malasseziales</taxon>
        <taxon>Malasseziaceae</taxon>
        <taxon>Malassezia</taxon>
    </lineage>
</organism>
<dbReference type="InterPro" id="IPR023419">
    <property type="entry name" value="Transthyretin_CS"/>
</dbReference>
<dbReference type="GO" id="GO:0006144">
    <property type="term" value="P:purine nucleobase metabolic process"/>
    <property type="evidence" value="ECO:0007669"/>
    <property type="project" value="UniProtKB-KW"/>
</dbReference>
<evidence type="ECO:0000313" key="10">
    <source>
        <dbReference type="EMBL" id="WFD20231.1"/>
    </source>
</evidence>
<evidence type="ECO:0000256" key="6">
    <source>
        <dbReference type="ARBA" id="ARBA00022801"/>
    </source>
</evidence>
<proteinExistence type="inferred from homology"/>
<comment type="function">
    <text evidence="2">Catalyzes the hydrolysis of 5-hydroxyisourate (HIU) to 2-oxo-4-hydroxy-4-carboxy-5-ureidoimidazoline (OHCU).</text>
</comment>
<comment type="similarity">
    <text evidence="3 8">Belongs to the transthyretin family. 5-hydroxyisourate hydrolase subfamily.</text>
</comment>
<dbReference type="CDD" id="cd05822">
    <property type="entry name" value="TLP_HIUase"/>
    <property type="match status" value="1"/>
</dbReference>
<dbReference type="AlphaFoldDB" id="A0AAF0E8F9"/>
<dbReference type="PANTHER" id="PTHR10395:SF7">
    <property type="entry name" value="5-HYDROXYISOURATE HYDROLASE"/>
    <property type="match status" value="1"/>
</dbReference>
<dbReference type="NCBIfam" id="TIGR02962">
    <property type="entry name" value="hdxy_isourate"/>
    <property type="match status" value="1"/>
</dbReference>
<dbReference type="PANTHER" id="PTHR10395">
    <property type="entry name" value="URICASE AND TRANSTHYRETIN-RELATED"/>
    <property type="match status" value="1"/>
</dbReference>
<dbReference type="SUPFAM" id="SSF49472">
    <property type="entry name" value="Transthyretin (synonym: prealbumin)"/>
    <property type="match status" value="1"/>
</dbReference>
<keyword evidence="11" id="KW-1185">Reference proteome</keyword>
<dbReference type="Proteomes" id="UP001220961">
    <property type="component" value="Chromosome 5"/>
</dbReference>
<dbReference type="PRINTS" id="PR00189">
    <property type="entry name" value="TRNSTHYRETIN"/>
</dbReference>
<evidence type="ECO:0000256" key="2">
    <source>
        <dbReference type="ARBA" id="ARBA00002704"/>
    </source>
</evidence>
<dbReference type="InterPro" id="IPR000895">
    <property type="entry name" value="Transthyretin/HIU_hydrolase"/>
</dbReference>
<dbReference type="GO" id="GO:0033971">
    <property type="term" value="F:hydroxyisourate hydrolase activity"/>
    <property type="evidence" value="ECO:0007669"/>
    <property type="project" value="UniProtKB-EC"/>
</dbReference>
<feature type="binding site" evidence="7">
    <location>
        <position position="6"/>
    </location>
    <ligand>
        <name>substrate</name>
    </ligand>
</feature>
<dbReference type="SMART" id="SM00095">
    <property type="entry name" value="TR_THY"/>
    <property type="match status" value="1"/>
</dbReference>
<dbReference type="Gene3D" id="2.60.40.180">
    <property type="entry name" value="Transthyretin/hydroxyisourate hydrolase domain"/>
    <property type="match status" value="1"/>
</dbReference>